<proteinExistence type="predicted"/>
<reference evidence="1" key="1">
    <citation type="journal article" date="2014" name="Front. Microbiol.">
        <title>High frequency of phylogenetically diverse reductive dehalogenase-homologous genes in deep subseafloor sedimentary metagenomes.</title>
        <authorList>
            <person name="Kawai M."/>
            <person name="Futagami T."/>
            <person name="Toyoda A."/>
            <person name="Takaki Y."/>
            <person name="Nishi S."/>
            <person name="Hori S."/>
            <person name="Arai W."/>
            <person name="Tsubouchi T."/>
            <person name="Morono Y."/>
            <person name="Uchiyama I."/>
            <person name="Ito T."/>
            <person name="Fujiyama A."/>
            <person name="Inagaki F."/>
            <person name="Takami H."/>
        </authorList>
    </citation>
    <scope>NUCLEOTIDE SEQUENCE</scope>
    <source>
        <strain evidence="1">Expedition CK06-06</strain>
    </source>
</reference>
<dbReference type="AlphaFoldDB" id="X1RLG2"/>
<dbReference type="EMBL" id="BARW01000401">
    <property type="protein sequence ID" value="GAI63990.1"/>
    <property type="molecule type" value="Genomic_DNA"/>
</dbReference>
<evidence type="ECO:0000313" key="1">
    <source>
        <dbReference type="EMBL" id="GAI63990.1"/>
    </source>
</evidence>
<name>X1RLG2_9ZZZZ</name>
<protein>
    <submittedName>
        <fullName evidence="1">Uncharacterized protein</fullName>
    </submittedName>
</protein>
<organism evidence="1">
    <name type="scientific">marine sediment metagenome</name>
    <dbReference type="NCBI Taxonomy" id="412755"/>
    <lineage>
        <taxon>unclassified sequences</taxon>
        <taxon>metagenomes</taxon>
        <taxon>ecological metagenomes</taxon>
    </lineage>
</organism>
<accession>X1RLG2</accession>
<sequence length="86" mass="9602">MKDLADLLRILNTYQAAGLTLEQALKKLSESENVILCAVVKRIDEDDSLTLGALIETLGEKDTGSKFRQSVDEFANEEKRHPVQKV</sequence>
<gene>
    <name evidence="1" type="ORF">S12H4_01854</name>
</gene>
<comment type="caution">
    <text evidence="1">The sequence shown here is derived from an EMBL/GenBank/DDBJ whole genome shotgun (WGS) entry which is preliminary data.</text>
</comment>